<reference evidence="2" key="2">
    <citation type="submission" date="2015-02" db="UniProtKB">
        <authorList>
            <consortium name="EnsemblMetazoa"/>
        </authorList>
    </citation>
    <scope>IDENTIFICATION</scope>
</reference>
<evidence type="ECO:0000313" key="2">
    <source>
        <dbReference type="EnsemblMetazoa" id="SMAR003073-PA"/>
    </source>
</evidence>
<feature type="region of interest" description="Disordered" evidence="1">
    <location>
        <begin position="43"/>
        <end position="111"/>
    </location>
</feature>
<name>T1IPW7_STRMM</name>
<feature type="compositionally biased region" description="Basic and acidic residues" evidence="1">
    <location>
        <begin position="85"/>
        <end position="98"/>
    </location>
</feature>
<dbReference type="Proteomes" id="UP000014500">
    <property type="component" value="Unassembled WGS sequence"/>
</dbReference>
<dbReference type="EMBL" id="JH431265">
    <property type="status" value="NOT_ANNOTATED_CDS"/>
    <property type="molecule type" value="Genomic_DNA"/>
</dbReference>
<organism evidence="2 3">
    <name type="scientific">Strigamia maritima</name>
    <name type="common">European centipede</name>
    <name type="synonym">Geophilus maritimus</name>
    <dbReference type="NCBI Taxonomy" id="126957"/>
    <lineage>
        <taxon>Eukaryota</taxon>
        <taxon>Metazoa</taxon>
        <taxon>Ecdysozoa</taxon>
        <taxon>Arthropoda</taxon>
        <taxon>Myriapoda</taxon>
        <taxon>Chilopoda</taxon>
        <taxon>Pleurostigmophora</taxon>
        <taxon>Geophilomorpha</taxon>
        <taxon>Linotaeniidae</taxon>
        <taxon>Strigamia</taxon>
    </lineage>
</organism>
<sequence length="111" mass="11738">MDHLISILLQRRGGLKEGKNLALDNSHDVLKVSKQEEEVSKHLQGSGDTWCQPEATGSKHKLETGVGLQKGDGLRGKQGSSGTDDAGKKGRKTGEGWEKGGGYITLPGGSK</sequence>
<dbReference type="HOGENOM" id="CLU_2161517_0_0_1"/>
<keyword evidence="3" id="KW-1185">Reference proteome</keyword>
<reference evidence="3" key="1">
    <citation type="submission" date="2011-05" db="EMBL/GenBank/DDBJ databases">
        <authorList>
            <person name="Richards S.R."/>
            <person name="Qu J."/>
            <person name="Jiang H."/>
            <person name="Jhangiani S.N."/>
            <person name="Agravi P."/>
            <person name="Goodspeed R."/>
            <person name="Gross S."/>
            <person name="Mandapat C."/>
            <person name="Jackson L."/>
            <person name="Mathew T."/>
            <person name="Pu L."/>
            <person name="Thornton R."/>
            <person name="Saada N."/>
            <person name="Wilczek-Boney K.B."/>
            <person name="Lee S."/>
            <person name="Kovar C."/>
            <person name="Wu Y."/>
            <person name="Scherer S.E."/>
            <person name="Worley K.C."/>
            <person name="Muzny D.M."/>
            <person name="Gibbs R."/>
        </authorList>
    </citation>
    <scope>NUCLEOTIDE SEQUENCE</scope>
    <source>
        <strain evidence="3">Brora</strain>
    </source>
</reference>
<proteinExistence type="predicted"/>
<evidence type="ECO:0000256" key="1">
    <source>
        <dbReference type="SAM" id="MobiDB-lite"/>
    </source>
</evidence>
<protein>
    <submittedName>
        <fullName evidence="2">Uncharacterized protein</fullName>
    </submittedName>
</protein>
<dbReference type="AlphaFoldDB" id="T1IPW7"/>
<evidence type="ECO:0000313" key="3">
    <source>
        <dbReference type="Proteomes" id="UP000014500"/>
    </source>
</evidence>
<accession>T1IPW7</accession>
<dbReference type="EnsemblMetazoa" id="SMAR003073-RA">
    <property type="protein sequence ID" value="SMAR003073-PA"/>
    <property type="gene ID" value="SMAR003073"/>
</dbReference>